<accession>A0ABW8P3Z5</accession>
<sequence length="209" mass="24025">LPKIGKHHYDAIEGLVLIRTQETQLVIARGYASQESYQRQGERFVLQSIRQRGGARIDLHYEHHHQGTPVLSDLVTYQNEVQHQHLATALDEHGRISALWQVRNGQPHRQLAAYRYDEHGDLLQADDEHQASWSYQYQDHLITRYSDRSGRGINLQWQGSGPDAKAVREWADDGSFDTRLAWDADVRLTCVTDAHGQVTKHYYDGLGFT</sequence>
<evidence type="ECO:0000313" key="2">
    <source>
        <dbReference type="Proteomes" id="UP001621534"/>
    </source>
</evidence>
<proteinExistence type="predicted"/>
<comment type="caution">
    <text evidence="1">The sequence shown here is derived from an EMBL/GenBank/DDBJ whole genome shotgun (WGS) entry which is preliminary data.</text>
</comment>
<name>A0ABW8P3Z5_9PSED</name>
<dbReference type="NCBIfam" id="TIGR01643">
    <property type="entry name" value="YD_repeat_2x"/>
    <property type="match status" value="2"/>
</dbReference>
<evidence type="ECO:0000313" key="1">
    <source>
        <dbReference type="EMBL" id="MFK5736979.1"/>
    </source>
</evidence>
<feature type="non-terminal residue" evidence="1">
    <location>
        <position position="209"/>
    </location>
</feature>
<dbReference type="Gene3D" id="2.180.10.10">
    <property type="entry name" value="RHS repeat-associated core"/>
    <property type="match status" value="1"/>
</dbReference>
<dbReference type="EMBL" id="JAHWXS010000062">
    <property type="protein sequence ID" value="MFK5736979.1"/>
    <property type="molecule type" value="Genomic_DNA"/>
</dbReference>
<keyword evidence="2" id="KW-1185">Reference proteome</keyword>
<feature type="non-terminal residue" evidence="1">
    <location>
        <position position="1"/>
    </location>
</feature>
<dbReference type="Proteomes" id="UP001621534">
    <property type="component" value="Unassembled WGS sequence"/>
</dbReference>
<reference evidence="1 2" key="1">
    <citation type="journal article" date="2012" name="Plant Soil">
        <title>Screening of plant growth-promoting traits in arsenic-resistant bacteria isolated from the rhizosphere of soybean plants from Argentinean agricultural soil.</title>
        <authorList>
            <person name="Wevar Oller A.L."/>
            <person name="Talano M.A."/>
            <person name="Agostini E."/>
        </authorList>
    </citation>
    <scope>NUCLEOTIDE SEQUENCE [LARGE SCALE GENOMIC DNA]</scope>
    <source>
        <strain evidence="1 2">AW4</strain>
    </source>
</reference>
<protein>
    <submittedName>
        <fullName evidence="1">RHS repeat protein</fullName>
    </submittedName>
</protein>
<dbReference type="InterPro" id="IPR006530">
    <property type="entry name" value="YD"/>
</dbReference>
<organism evidence="1 2">
    <name type="scientific">Pseudomonas urmiensis</name>
    <dbReference type="NCBI Taxonomy" id="2745493"/>
    <lineage>
        <taxon>Bacteria</taxon>
        <taxon>Pseudomonadati</taxon>
        <taxon>Pseudomonadota</taxon>
        <taxon>Gammaproteobacteria</taxon>
        <taxon>Pseudomonadales</taxon>
        <taxon>Pseudomonadaceae</taxon>
        <taxon>Pseudomonas</taxon>
    </lineage>
</organism>
<gene>
    <name evidence="1" type="ORF">KW869_25945</name>
</gene>